<dbReference type="OrthoDB" id="6501901at2"/>
<dbReference type="SUPFAM" id="SSF46785">
    <property type="entry name" value="Winged helix' DNA-binding domain"/>
    <property type="match status" value="1"/>
</dbReference>
<gene>
    <name evidence="5" type="ORF">BBD40_05315</name>
    <name evidence="4" type="ORF">BBD41_01035</name>
</gene>
<protein>
    <recommendedName>
        <fullName evidence="7">Transcriptional regulator</fullName>
    </recommendedName>
</protein>
<evidence type="ECO:0008006" key="7">
    <source>
        <dbReference type="Google" id="ProtNLM"/>
    </source>
</evidence>
<accession>A0A1B2E8R7</accession>
<dbReference type="InterPro" id="IPR000600">
    <property type="entry name" value="ROK"/>
</dbReference>
<dbReference type="PANTHER" id="PTHR18964">
    <property type="entry name" value="ROK (REPRESSOR, ORF, KINASE) FAMILY"/>
    <property type="match status" value="1"/>
</dbReference>
<dbReference type="Gene3D" id="1.10.10.10">
    <property type="entry name" value="Winged helix-like DNA-binding domain superfamily/Winged helix DNA-binding domain"/>
    <property type="match status" value="1"/>
</dbReference>
<evidence type="ECO:0000256" key="1">
    <source>
        <dbReference type="ARBA" id="ARBA00002486"/>
    </source>
</evidence>
<dbReference type="Pfam" id="PF00480">
    <property type="entry name" value="ROK"/>
    <property type="match status" value="1"/>
</dbReference>
<organism evidence="4">
    <name type="scientific">Paenibacillus ihbetae</name>
    <dbReference type="NCBI Taxonomy" id="1870820"/>
    <lineage>
        <taxon>Bacteria</taxon>
        <taxon>Bacillati</taxon>
        <taxon>Bacillota</taxon>
        <taxon>Bacilli</taxon>
        <taxon>Bacillales</taxon>
        <taxon>Paenibacillaceae</taxon>
        <taxon>Paenibacillus</taxon>
    </lineage>
</organism>
<dbReference type="SUPFAM" id="SSF53067">
    <property type="entry name" value="Actin-like ATPase domain"/>
    <property type="match status" value="1"/>
</dbReference>
<evidence type="ECO:0000256" key="3">
    <source>
        <dbReference type="ARBA" id="ARBA00022629"/>
    </source>
</evidence>
<reference evidence="5 6" key="2">
    <citation type="submission" date="2016-12" db="EMBL/GenBank/DDBJ databases">
        <title>Genome sequencing and description of Paenibacillus sp. nov. from high altitude lake in the Indian Trans- Himalayas.</title>
        <authorList>
            <person name="Kiran S."/>
            <person name="Swarnkar M.K."/>
            <person name="Rana A."/>
            <person name="Tewari R."/>
            <person name="Gulati A."/>
        </authorList>
    </citation>
    <scope>NUCLEOTIDE SEQUENCE [LARGE SCALE GENOMIC DNA]</scope>
    <source>
        <strain evidence="5 6">IHBB 9951</strain>
    </source>
</reference>
<dbReference type="Proteomes" id="UP000189059">
    <property type="component" value="Unassembled WGS sequence"/>
</dbReference>
<dbReference type="EMBL" id="CP016809">
    <property type="protein sequence ID" value="ANY76364.1"/>
    <property type="molecule type" value="Genomic_DNA"/>
</dbReference>
<keyword evidence="3" id="KW-0119">Carbohydrate metabolism</keyword>
<dbReference type="PANTHER" id="PTHR18964:SF149">
    <property type="entry name" value="BIFUNCTIONAL UDP-N-ACETYLGLUCOSAMINE 2-EPIMERASE_N-ACETYLMANNOSAMINE KINASE"/>
    <property type="match status" value="1"/>
</dbReference>
<comment type="function">
    <text evidence="1">Transcriptional repressor of xylose-utilizing enzymes.</text>
</comment>
<dbReference type="CDD" id="cd23763">
    <property type="entry name" value="ASKHA_ATPase_ROK"/>
    <property type="match status" value="1"/>
</dbReference>
<evidence type="ECO:0000313" key="5">
    <source>
        <dbReference type="EMBL" id="OOC64180.1"/>
    </source>
</evidence>
<dbReference type="InterPro" id="IPR043129">
    <property type="entry name" value="ATPase_NBD"/>
</dbReference>
<dbReference type="GO" id="GO:0042732">
    <property type="term" value="P:D-xylose metabolic process"/>
    <property type="evidence" value="ECO:0007669"/>
    <property type="project" value="UniProtKB-KW"/>
</dbReference>
<dbReference type="EMBL" id="MRVI01000001">
    <property type="protein sequence ID" value="OOC64180.1"/>
    <property type="molecule type" value="Genomic_DNA"/>
</dbReference>
<sequence>MLKGIRATLLSCGSATKVELSEKLGISFPTITKFVNQMEEAGELITLGLDESSGGRRAQRYAYNPDYQLGVALFLERTESQYTIYNSLGEVKEKGMSPGFLLDGIEMLTEQIESLIDRFPRIGSLAFGVPGSVNDGRIIYIPGYEKYHDFDLKDHFESRFELPVVVENDMNAAVLGYYDKLDDRENPSLVYFYFGQNGPGAGILVNGNVVRGSTSFSGEVSFVPLYDNRNFYQAMTDAEGQTGTINEAGGIDAVSRLIASFTAILNPNAVIFSRDEVSERLLSAISARSASYISKEHLPKLVPSDWQEDYLNGLKRLGLNLLISAGH</sequence>
<keyword evidence="3" id="KW-0859">Xylose metabolism</keyword>
<proteinExistence type="inferred from homology"/>
<name>A0A1B2E8R7_9BACL</name>
<evidence type="ECO:0000313" key="4">
    <source>
        <dbReference type="EMBL" id="ANY76364.1"/>
    </source>
</evidence>
<evidence type="ECO:0000313" key="6">
    <source>
        <dbReference type="Proteomes" id="UP000189059"/>
    </source>
</evidence>
<dbReference type="KEGG" id="pib:BBD41_01035"/>
<dbReference type="InterPro" id="IPR036388">
    <property type="entry name" value="WH-like_DNA-bd_sf"/>
</dbReference>
<dbReference type="AlphaFoldDB" id="A0A1B2E8R7"/>
<comment type="similarity">
    <text evidence="2">Belongs to the ROK (NagC/XylR) family.</text>
</comment>
<dbReference type="InterPro" id="IPR036390">
    <property type="entry name" value="WH_DNA-bd_sf"/>
</dbReference>
<evidence type="ECO:0000256" key="2">
    <source>
        <dbReference type="ARBA" id="ARBA00006479"/>
    </source>
</evidence>
<reference evidence="4" key="1">
    <citation type="submission" date="2016-08" db="EMBL/GenBank/DDBJ databases">
        <title>Complete Genome Seqeunce of Paenibacillus sp. nov. IHBB 9852 from high altitute lake of Indian trans-Himalayas.</title>
        <authorList>
            <person name="Kiran S."/>
            <person name="Swarnkar M.K."/>
            <person name="Rana A."/>
            <person name="Tewari R."/>
            <person name="Gulati A."/>
        </authorList>
    </citation>
    <scope>NUCLEOTIDE SEQUENCE [LARGE SCALE GENOMIC DNA]</scope>
    <source>
        <strain evidence="4">IHBB 9852</strain>
    </source>
</reference>
<dbReference type="Gene3D" id="3.30.420.40">
    <property type="match status" value="2"/>
</dbReference>
<keyword evidence="6" id="KW-1185">Reference proteome</keyword>